<dbReference type="SMART" id="SM00450">
    <property type="entry name" value="RHOD"/>
    <property type="match status" value="1"/>
</dbReference>
<evidence type="ECO:0000256" key="1">
    <source>
        <dbReference type="SAM" id="MobiDB-lite"/>
    </source>
</evidence>
<feature type="region of interest" description="Disordered" evidence="1">
    <location>
        <begin position="338"/>
        <end position="377"/>
    </location>
</feature>
<keyword evidence="6" id="KW-1185">Reference proteome</keyword>
<dbReference type="SUPFAM" id="SSF52821">
    <property type="entry name" value="Rhodanese/Cell cycle control phosphatase"/>
    <property type="match status" value="1"/>
</dbReference>
<dbReference type="Pfam" id="PF00581">
    <property type="entry name" value="Rhodanese"/>
    <property type="match status" value="1"/>
</dbReference>
<dbReference type="Proteomes" id="UP001515480">
    <property type="component" value="Unassembled WGS sequence"/>
</dbReference>
<feature type="region of interest" description="Disordered" evidence="1">
    <location>
        <begin position="446"/>
        <end position="491"/>
    </location>
</feature>
<feature type="domain" description="SAP" evidence="4">
    <location>
        <begin position="405"/>
        <end position="439"/>
    </location>
</feature>
<gene>
    <name evidence="5" type="ORF">AB1Y20_006729</name>
</gene>
<sequence>MVRWSRTTGWTAGLLLALSPGLGAVLQPQGPLLVPACHSCCMAPYSWLRRRGGLQAAAARRSRTAFCVAEGGGDLDMSVDVDADLASAWLDDDEASSSPSSGREMSPAEAMQRLASGDATVVDLRTSYQFASMRVPGSVNVPAGVPGQTGLLFSFCESFEKEAKKHVPLDTHVILICNVGVISRVAADRLMEAGYETVDVVRGGLEAWTLEESLPLEESDDREQTSPPELVEWPSDAPLQPCLSLFDPEEDEEDAEELKRLDMDLAALDALDEMPEDSDDDEVVQALGALLGGKEGGGNKADARNTVAPSPPRSLLNEEEVDASLAELAAELEAPVHPQMQSGSTMAPPIPQGGLPYGSTSSIPRSSSSLLANKRKRRERGGLPPAWLVDISKLDLEQMLQEGTLATLSVKELKTFLYEKEEALGGVKAALVERVAEVLTRTGAREEEGVAAPSKPYANGTSRAEVAKQAAASADDDDDDDDDLSLFKENGGDEANVRDDIMVDEVFSAM</sequence>
<comment type="caution">
    <text evidence="5">The sequence shown here is derived from an EMBL/GenBank/DDBJ whole genome shotgun (WGS) entry which is preliminary data.</text>
</comment>
<dbReference type="Gene3D" id="3.40.250.10">
    <property type="entry name" value="Rhodanese-like domain"/>
    <property type="match status" value="1"/>
</dbReference>
<evidence type="ECO:0000313" key="6">
    <source>
        <dbReference type="Proteomes" id="UP001515480"/>
    </source>
</evidence>
<evidence type="ECO:0000256" key="2">
    <source>
        <dbReference type="SAM" id="SignalP"/>
    </source>
</evidence>
<keyword evidence="2" id="KW-0732">Signal</keyword>
<feature type="compositionally biased region" description="Low complexity" evidence="1">
    <location>
        <begin position="359"/>
        <end position="369"/>
    </location>
</feature>
<evidence type="ECO:0000259" key="3">
    <source>
        <dbReference type="PROSITE" id="PS50206"/>
    </source>
</evidence>
<dbReference type="CDD" id="cd00158">
    <property type="entry name" value="RHOD"/>
    <property type="match status" value="1"/>
</dbReference>
<name>A0AB34IZP0_PRYPA</name>
<evidence type="ECO:0008006" key="7">
    <source>
        <dbReference type="Google" id="ProtNLM"/>
    </source>
</evidence>
<evidence type="ECO:0000259" key="4">
    <source>
        <dbReference type="PROSITE" id="PS50800"/>
    </source>
</evidence>
<dbReference type="InterPro" id="IPR036873">
    <property type="entry name" value="Rhodanese-like_dom_sf"/>
</dbReference>
<dbReference type="InterPro" id="IPR036361">
    <property type="entry name" value="SAP_dom_sf"/>
</dbReference>
<accession>A0AB34IZP0</accession>
<dbReference type="InterPro" id="IPR001763">
    <property type="entry name" value="Rhodanese-like_dom"/>
</dbReference>
<proteinExistence type="predicted"/>
<feature type="compositionally biased region" description="Acidic residues" evidence="1">
    <location>
        <begin position="474"/>
        <end position="484"/>
    </location>
</feature>
<dbReference type="InterPro" id="IPR003034">
    <property type="entry name" value="SAP_dom"/>
</dbReference>
<feature type="region of interest" description="Disordered" evidence="1">
    <location>
        <begin position="213"/>
        <end position="238"/>
    </location>
</feature>
<dbReference type="SUPFAM" id="SSF68906">
    <property type="entry name" value="SAP domain"/>
    <property type="match status" value="1"/>
</dbReference>
<dbReference type="PANTHER" id="PTHR44086">
    <property type="entry name" value="THIOSULFATE SULFURTRANSFERASE RDL2, MITOCHONDRIAL-RELATED"/>
    <property type="match status" value="1"/>
</dbReference>
<dbReference type="AlphaFoldDB" id="A0AB34IZP0"/>
<feature type="domain" description="Rhodanese" evidence="3">
    <location>
        <begin position="115"/>
        <end position="217"/>
    </location>
</feature>
<feature type="region of interest" description="Disordered" evidence="1">
    <location>
        <begin position="293"/>
        <end position="316"/>
    </location>
</feature>
<dbReference type="PANTHER" id="PTHR44086:SF10">
    <property type="entry name" value="THIOSULFATE SULFURTRANSFERASE_RHODANESE-LIKE DOMAIN-CONTAINING PROTEIN 3"/>
    <property type="match status" value="1"/>
</dbReference>
<protein>
    <recommendedName>
        <fullName evidence="7">Rhodanese domain-containing protein</fullName>
    </recommendedName>
</protein>
<dbReference type="GO" id="GO:0004792">
    <property type="term" value="F:thiosulfate-cyanide sulfurtransferase activity"/>
    <property type="evidence" value="ECO:0007669"/>
    <property type="project" value="TreeGrafter"/>
</dbReference>
<dbReference type="PROSITE" id="PS50206">
    <property type="entry name" value="RHODANESE_3"/>
    <property type="match status" value="1"/>
</dbReference>
<reference evidence="5 6" key="1">
    <citation type="journal article" date="2024" name="Science">
        <title>Giant polyketide synthase enzymes in the biosynthesis of giant marine polyether toxins.</title>
        <authorList>
            <person name="Fallon T.R."/>
            <person name="Shende V.V."/>
            <person name="Wierzbicki I.H."/>
            <person name="Pendleton A.L."/>
            <person name="Watervoot N.F."/>
            <person name="Auber R.P."/>
            <person name="Gonzalez D.J."/>
            <person name="Wisecaver J.H."/>
            <person name="Moore B.S."/>
        </authorList>
    </citation>
    <scope>NUCLEOTIDE SEQUENCE [LARGE SCALE GENOMIC DNA]</scope>
    <source>
        <strain evidence="5 6">12B1</strain>
    </source>
</reference>
<dbReference type="PROSITE" id="PS50800">
    <property type="entry name" value="SAP"/>
    <property type="match status" value="1"/>
</dbReference>
<organism evidence="5 6">
    <name type="scientific">Prymnesium parvum</name>
    <name type="common">Toxic golden alga</name>
    <dbReference type="NCBI Taxonomy" id="97485"/>
    <lineage>
        <taxon>Eukaryota</taxon>
        <taxon>Haptista</taxon>
        <taxon>Haptophyta</taxon>
        <taxon>Prymnesiophyceae</taxon>
        <taxon>Prymnesiales</taxon>
        <taxon>Prymnesiaceae</taxon>
        <taxon>Prymnesium</taxon>
    </lineage>
</organism>
<evidence type="ECO:0000313" key="5">
    <source>
        <dbReference type="EMBL" id="KAL1510421.1"/>
    </source>
</evidence>
<feature type="signal peptide" evidence="2">
    <location>
        <begin position="1"/>
        <end position="23"/>
    </location>
</feature>
<dbReference type="EMBL" id="JBGBPQ010000015">
    <property type="protein sequence ID" value="KAL1510421.1"/>
    <property type="molecule type" value="Genomic_DNA"/>
</dbReference>
<feature type="chain" id="PRO_5044248285" description="Rhodanese domain-containing protein" evidence="2">
    <location>
        <begin position="24"/>
        <end position="510"/>
    </location>
</feature>